<dbReference type="PANTHER" id="PTHR45661">
    <property type="entry name" value="SURFACE ANTIGEN"/>
    <property type="match status" value="1"/>
</dbReference>
<dbReference type="AlphaFoldDB" id="A0A9D1PZ07"/>
<dbReference type="Gene3D" id="3.40.50.10140">
    <property type="entry name" value="Toll/interleukin-1 receptor homology (TIR) domain"/>
    <property type="match status" value="1"/>
</dbReference>
<dbReference type="Gene3D" id="3.80.10.10">
    <property type="entry name" value="Ribonuclease Inhibitor"/>
    <property type="match status" value="3"/>
</dbReference>
<evidence type="ECO:0000313" key="2">
    <source>
        <dbReference type="Proteomes" id="UP000823990"/>
    </source>
</evidence>
<dbReference type="InterPro" id="IPR026906">
    <property type="entry name" value="LRR_5"/>
</dbReference>
<dbReference type="InterPro" id="IPR053139">
    <property type="entry name" value="Surface_bspA-like"/>
</dbReference>
<evidence type="ECO:0000313" key="1">
    <source>
        <dbReference type="EMBL" id="HIW01846.1"/>
    </source>
</evidence>
<dbReference type="SUPFAM" id="SSF52058">
    <property type="entry name" value="L domain-like"/>
    <property type="match status" value="1"/>
</dbReference>
<dbReference type="Proteomes" id="UP000823990">
    <property type="component" value="Unassembled WGS sequence"/>
</dbReference>
<accession>A0A9D1PZ07</accession>
<dbReference type="InterPro" id="IPR032675">
    <property type="entry name" value="LRR_dom_sf"/>
</dbReference>
<organism evidence="1 2">
    <name type="scientific">Candidatus Protoclostridium stercorigallinarum</name>
    <dbReference type="NCBI Taxonomy" id="2838741"/>
    <lineage>
        <taxon>Bacteria</taxon>
        <taxon>Bacillati</taxon>
        <taxon>Bacillota</taxon>
        <taxon>Clostridia</taxon>
        <taxon>Candidatus Protoclostridium</taxon>
    </lineage>
</organism>
<name>A0A9D1PZ07_9FIRM</name>
<dbReference type="Pfam" id="PF13306">
    <property type="entry name" value="LRR_5"/>
    <property type="match status" value="5"/>
</dbReference>
<dbReference type="InterPro" id="IPR035897">
    <property type="entry name" value="Toll_tir_struct_dom_sf"/>
</dbReference>
<dbReference type="SUPFAM" id="SSF52200">
    <property type="entry name" value="Toll/Interleukin receptor TIR domain"/>
    <property type="match status" value="1"/>
</dbReference>
<sequence>MMESELNKNLVYDTSRGEKFIFLSYAHEQYEMLRADMELMAKYGVRLWFDTQLEYGDSWKKQVYEKMTMENCIGICCYLTENSVASDAVLWEIETALTLKKVRPSFSIYSVNAGGKSVFDILKHAENSIHSDKRETFYRTLLKAFDNESMYFSRDNDPTSKAHIHPMIKQFESAGARDTKINYSAPEEFSYIPFRDGIKITKYTGESAYPNVPAEIAGKRVLALGMEVFSGSPDLRSVALPEGIEEIGDRCFAECGSLEAVGLPVSVRHIAYEAFRGCGSLRSITFHKHVHYVGDYCFYLCKGLQSVTFDAACHDVTLGFNCFQECESLTEVTMPQSAAYIPMYCFNKCESLETLRMPAVIADMAETVVHNCPKLSRIVFPGELPAGYKGRIVMHCPSLKEFVCAKNDLPEAAQDALSASGAKVRILLPAPEPAFDENDMTVYFAPVKNASGYMILISEKVTSSKGQTDTVTTETAIDCTATEKDGKKLLTFSARVEKTGNAARISPAPDNSAASDCPSFTFRIRSLGKNGYENSDYSSECRFHNKSKDFVQGDDPSVLAAYNGTDKDVVIPDGFEIIGESAFKYRDDIRSVRLPYRVREIGDEAFYHCINLERIIWDEDSELEKIGAHAFAYCNSLGDIRFPSSLSEIGEGAFEVCPMMTVVDMSDSYVRRIGNSVFRRCIKLKTVKYSKNINTIQDKAFRGCTSLLPGTLPARLKSIGGSAFSFLMDAEEIVLPAGLRDVAGDFLFYSTGVKRIRFDGEPEYFGIDSETLMTKDGKTAVTFPINADVRDYALPAGTERIEPKAFRDIENMRTAVLGDELTEIGPENFSYCWSIERIVLGKNVKKIGAGCFSHNPTLREIVITSDAVPEADIGCFEKNSPDLTIVFGGKGYNGVEGKLSAWEYLVESNS</sequence>
<proteinExistence type="predicted"/>
<dbReference type="PANTHER" id="PTHR45661:SF3">
    <property type="entry name" value="IG-LIKE DOMAIN-CONTAINING PROTEIN"/>
    <property type="match status" value="1"/>
</dbReference>
<dbReference type="EMBL" id="DXHS01000010">
    <property type="protein sequence ID" value="HIW01846.1"/>
    <property type="molecule type" value="Genomic_DNA"/>
</dbReference>
<comment type="caution">
    <text evidence="1">The sequence shown here is derived from an EMBL/GenBank/DDBJ whole genome shotgun (WGS) entry which is preliminary data.</text>
</comment>
<reference evidence="1" key="1">
    <citation type="journal article" date="2021" name="PeerJ">
        <title>Extensive microbial diversity within the chicken gut microbiome revealed by metagenomics and culture.</title>
        <authorList>
            <person name="Gilroy R."/>
            <person name="Ravi A."/>
            <person name="Getino M."/>
            <person name="Pursley I."/>
            <person name="Horton D.L."/>
            <person name="Alikhan N.F."/>
            <person name="Baker D."/>
            <person name="Gharbi K."/>
            <person name="Hall N."/>
            <person name="Watson M."/>
            <person name="Adriaenssens E.M."/>
            <person name="Foster-Nyarko E."/>
            <person name="Jarju S."/>
            <person name="Secka A."/>
            <person name="Antonio M."/>
            <person name="Oren A."/>
            <person name="Chaudhuri R.R."/>
            <person name="La Ragione R."/>
            <person name="Hildebrand F."/>
            <person name="Pallen M.J."/>
        </authorList>
    </citation>
    <scope>NUCLEOTIDE SEQUENCE</scope>
    <source>
        <strain evidence="1">12435</strain>
    </source>
</reference>
<reference evidence="1" key="2">
    <citation type="submission" date="2021-04" db="EMBL/GenBank/DDBJ databases">
        <authorList>
            <person name="Gilroy R."/>
        </authorList>
    </citation>
    <scope>NUCLEOTIDE SEQUENCE</scope>
    <source>
        <strain evidence="1">12435</strain>
    </source>
</reference>
<gene>
    <name evidence="1" type="ORF">H9892_00675</name>
</gene>
<protein>
    <submittedName>
        <fullName evidence="1">Leucine-rich repeat protein</fullName>
    </submittedName>
</protein>